<dbReference type="Proteomes" id="UP000788153">
    <property type="component" value="Unassembled WGS sequence"/>
</dbReference>
<dbReference type="Pfam" id="PF13374">
    <property type="entry name" value="TPR_10"/>
    <property type="match status" value="1"/>
</dbReference>
<dbReference type="PANTHER" id="PTHR12788">
    <property type="entry name" value="PROTEIN-TYROSINE SULFOTRANSFERASE 2"/>
    <property type="match status" value="1"/>
</dbReference>
<reference evidence="2 3" key="1">
    <citation type="submission" date="2020-03" db="EMBL/GenBank/DDBJ databases">
        <title>Genomic Encyclopedia of Type Strains, Phase IV (KMG-IV): sequencing the most valuable type-strain genomes for metagenomic binning, comparative biology and taxonomic classification.</title>
        <authorList>
            <person name="Goeker M."/>
        </authorList>
    </citation>
    <scope>NUCLEOTIDE SEQUENCE [LARGE SCALE GENOMIC DNA]</scope>
    <source>
        <strain evidence="2 3">DSM 22753</strain>
    </source>
</reference>
<keyword evidence="1" id="KW-0808">Transferase</keyword>
<gene>
    <name evidence="2" type="ORF">FHT01_001432</name>
</gene>
<keyword evidence="3" id="KW-1185">Reference proteome</keyword>
<comment type="caution">
    <text evidence="2">The sequence shown here is derived from an EMBL/GenBank/DDBJ whole genome shotgun (WGS) entry which is preliminary data.</text>
</comment>
<protein>
    <submittedName>
        <fullName evidence="2">Tetratricopeptide (TPR) repeat protein</fullName>
    </submittedName>
</protein>
<dbReference type="InterPro" id="IPR011990">
    <property type="entry name" value="TPR-like_helical_dom_sf"/>
</dbReference>
<dbReference type="SMART" id="SM00028">
    <property type="entry name" value="TPR"/>
    <property type="match status" value="2"/>
</dbReference>
<sequence length="485" mass="53789">MSRPPSRTLEALDALKHFDRERAAALLHAELRDGPAIGDRWKSIGMLAGRIGEIDTAIEAARRYAATPPVSMSRLMHYWGELANYGRTAQARAAASALPMPVREHPSIQHFLGTTAGEQGDFAAAEAHYRRALAIAALPETWFALAMIHRFTADDPDIAAMEQLRPTIARGPPQMRARFLYGLAKAWSDAGDPDRAFELYHEGAALRREERAFDAASLADFAERVISAFTPDAMAALTPPRPDNTRAIFVNGLPRSGTTLIEQMLTSHSAVTDGGEINLLRAALIPTGDFLMTGATAYQNNAASGDDPWGKIAATYHRMLDMRFGQSGRIVDKTLGQSHLMGLLLHTLPDARIIWMRRDPADTALSCFRTFFTAPTAWSWSFEDIADFFRIEDRLFAHWTGQFSDNILVVPYEDLVRDPIMWLPRILSHTGLPPEPGLLDFHTSARSVRTASVQQVRAPISATRVGAASGFERQMTAFRERYYRT</sequence>
<dbReference type="InterPro" id="IPR019734">
    <property type="entry name" value="TPR_rpt"/>
</dbReference>
<dbReference type="InterPro" id="IPR026634">
    <property type="entry name" value="TPST-like"/>
</dbReference>
<dbReference type="InterPro" id="IPR027417">
    <property type="entry name" value="P-loop_NTPase"/>
</dbReference>
<dbReference type="SUPFAM" id="SSF81901">
    <property type="entry name" value="HCP-like"/>
    <property type="match status" value="1"/>
</dbReference>
<dbReference type="EMBL" id="JAASQP010000001">
    <property type="protein sequence ID" value="NIJ23890.1"/>
    <property type="molecule type" value="Genomic_DNA"/>
</dbReference>
<proteinExistence type="predicted"/>
<dbReference type="SUPFAM" id="SSF52540">
    <property type="entry name" value="P-loop containing nucleoside triphosphate hydrolases"/>
    <property type="match status" value="1"/>
</dbReference>
<accession>A0ABX0U1B9</accession>
<name>A0ABX0U1B9_9SPHN</name>
<dbReference type="Pfam" id="PF13469">
    <property type="entry name" value="Sulfotransfer_3"/>
    <property type="match status" value="1"/>
</dbReference>
<dbReference type="RefSeq" id="WP_140231513.1">
    <property type="nucleotide sequence ID" value="NZ_BAAAEV010000002.1"/>
</dbReference>
<evidence type="ECO:0000313" key="2">
    <source>
        <dbReference type="EMBL" id="NIJ23890.1"/>
    </source>
</evidence>
<evidence type="ECO:0000313" key="3">
    <source>
        <dbReference type="Proteomes" id="UP000788153"/>
    </source>
</evidence>
<dbReference type="Gene3D" id="1.25.40.10">
    <property type="entry name" value="Tetratricopeptide repeat domain"/>
    <property type="match status" value="1"/>
</dbReference>
<dbReference type="Gene3D" id="3.40.50.300">
    <property type="entry name" value="P-loop containing nucleotide triphosphate hydrolases"/>
    <property type="match status" value="1"/>
</dbReference>
<dbReference type="PANTHER" id="PTHR12788:SF10">
    <property type="entry name" value="PROTEIN-TYROSINE SULFOTRANSFERASE"/>
    <property type="match status" value="1"/>
</dbReference>
<evidence type="ECO:0000256" key="1">
    <source>
        <dbReference type="ARBA" id="ARBA00022679"/>
    </source>
</evidence>
<organism evidence="2 3">
    <name type="scientific">Sphingomonas japonica</name>
    <dbReference type="NCBI Taxonomy" id="511662"/>
    <lineage>
        <taxon>Bacteria</taxon>
        <taxon>Pseudomonadati</taxon>
        <taxon>Pseudomonadota</taxon>
        <taxon>Alphaproteobacteria</taxon>
        <taxon>Sphingomonadales</taxon>
        <taxon>Sphingomonadaceae</taxon>
        <taxon>Sphingomonas</taxon>
    </lineage>
</organism>